<dbReference type="EMBL" id="KN550416">
    <property type="protein sequence ID" value="KHJ94213.1"/>
    <property type="molecule type" value="Genomic_DNA"/>
</dbReference>
<keyword evidence="6" id="KW-0406">Ion transport</keyword>
<dbReference type="AlphaFoldDB" id="A0A0B1T9J5"/>
<keyword evidence="8" id="KW-1185">Reference proteome</keyword>
<keyword evidence="4 6" id="KW-1133">Transmembrane helix</keyword>
<dbReference type="Proteomes" id="UP000053660">
    <property type="component" value="Unassembled WGS sequence"/>
</dbReference>
<dbReference type="GO" id="GO:0005381">
    <property type="term" value="F:iron ion transmembrane transporter activity"/>
    <property type="evidence" value="ECO:0007669"/>
    <property type="project" value="UniProtKB-UniRule"/>
</dbReference>
<gene>
    <name evidence="7" type="ORF">OESDEN_05857</name>
</gene>
<dbReference type="PANTHER" id="PTHR11660">
    <property type="entry name" value="SOLUTE CARRIER FAMILY 40 MEMBER"/>
    <property type="match status" value="1"/>
</dbReference>
<accession>A0A0B1T9J5</accession>
<evidence type="ECO:0000313" key="8">
    <source>
        <dbReference type="Proteomes" id="UP000053660"/>
    </source>
</evidence>
<dbReference type="OrthoDB" id="648861at2759"/>
<comment type="caution">
    <text evidence="6">Lacks conserved residue(s) required for the propagation of feature annotation.</text>
</comment>
<name>A0A0B1T9J5_OESDE</name>
<comment type="similarity">
    <text evidence="6">Belongs to the ferroportin (FP) (TC 2.A.100) family. SLC40A subfamily.</text>
</comment>
<dbReference type="InterPro" id="IPR009716">
    <property type="entry name" value="Ferroportin-1"/>
</dbReference>
<sequence>MVSIEQFAESIGQMIFSGHLGRLFDRVSRKTAIMSVIPVNNFTIVLGAAMFIVCLSVQTTSAWFDVFLGLGILMCAVNRLFLNAEKFIVSRDWVVVLSQNSTLSGLNATTTSIDQLANVISPIITGVNAFFPKILRSKNISKK</sequence>
<feature type="transmembrane region" description="Helical" evidence="6">
    <location>
        <begin position="32"/>
        <end position="56"/>
    </location>
</feature>
<comment type="function">
    <text evidence="6">May be involved in iron transport and iron homeostasis.</text>
</comment>
<dbReference type="PANTHER" id="PTHR11660:SF69">
    <property type="entry name" value="SOLUTE CARRIER FAMILY 40 MEMBER"/>
    <property type="match status" value="1"/>
</dbReference>
<evidence type="ECO:0000256" key="3">
    <source>
        <dbReference type="ARBA" id="ARBA00022692"/>
    </source>
</evidence>
<evidence type="ECO:0000256" key="5">
    <source>
        <dbReference type="ARBA" id="ARBA00023136"/>
    </source>
</evidence>
<organism evidence="7 8">
    <name type="scientific">Oesophagostomum dentatum</name>
    <name type="common">Nodular worm</name>
    <dbReference type="NCBI Taxonomy" id="61180"/>
    <lineage>
        <taxon>Eukaryota</taxon>
        <taxon>Metazoa</taxon>
        <taxon>Ecdysozoa</taxon>
        <taxon>Nematoda</taxon>
        <taxon>Chromadorea</taxon>
        <taxon>Rhabditida</taxon>
        <taxon>Rhabditina</taxon>
        <taxon>Rhabditomorpha</taxon>
        <taxon>Strongyloidea</taxon>
        <taxon>Strongylidae</taxon>
        <taxon>Oesophagostomum</taxon>
    </lineage>
</organism>
<reference evidence="7 8" key="1">
    <citation type="submission" date="2014-03" db="EMBL/GenBank/DDBJ databases">
        <title>Draft genome of the hookworm Oesophagostomum dentatum.</title>
        <authorList>
            <person name="Mitreva M."/>
        </authorList>
    </citation>
    <scope>NUCLEOTIDE SEQUENCE [LARGE SCALE GENOMIC DNA]</scope>
    <source>
        <strain evidence="7 8">OD-Hann</strain>
    </source>
</reference>
<dbReference type="GO" id="GO:0016020">
    <property type="term" value="C:membrane"/>
    <property type="evidence" value="ECO:0007669"/>
    <property type="project" value="UniProtKB-SubCell"/>
</dbReference>
<evidence type="ECO:0000256" key="6">
    <source>
        <dbReference type="RuleBase" id="RU365065"/>
    </source>
</evidence>
<evidence type="ECO:0000313" key="7">
    <source>
        <dbReference type="EMBL" id="KHJ94213.1"/>
    </source>
</evidence>
<keyword evidence="5 6" id="KW-0472">Membrane</keyword>
<evidence type="ECO:0000256" key="4">
    <source>
        <dbReference type="ARBA" id="ARBA00022989"/>
    </source>
</evidence>
<comment type="subcellular location">
    <subcellularLocation>
        <location evidence="1 6">Membrane</location>
        <topology evidence="1 6">Multi-pass membrane protein</topology>
    </subcellularLocation>
</comment>
<feature type="transmembrane region" description="Helical" evidence="6">
    <location>
        <begin position="62"/>
        <end position="82"/>
    </location>
</feature>
<proteinExistence type="inferred from homology"/>
<dbReference type="Pfam" id="PF06963">
    <property type="entry name" value="FPN1"/>
    <property type="match status" value="1"/>
</dbReference>
<protein>
    <recommendedName>
        <fullName evidence="6">Solute carrier family 40 member</fullName>
    </recommendedName>
</protein>
<keyword evidence="2 6" id="KW-0813">Transport</keyword>
<evidence type="ECO:0000256" key="1">
    <source>
        <dbReference type="ARBA" id="ARBA00004141"/>
    </source>
</evidence>
<evidence type="ECO:0000256" key="2">
    <source>
        <dbReference type="ARBA" id="ARBA00022448"/>
    </source>
</evidence>
<keyword evidence="3 6" id="KW-0812">Transmembrane</keyword>